<dbReference type="GO" id="GO:0046872">
    <property type="term" value="F:metal ion binding"/>
    <property type="evidence" value="ECO:0007669"/>
    <property type="project" value="UniProtKB-KW"/>
</dbReference>
<dbReference type="PANTHER" id="PTHR40068:SF1">
    <property type="entry name" value="TRANSCRIPTION REPRESSOR NIAR-RELATED"/>
    <property type="match status" value="1"/>
</dbReference>
<keyword evidence="1" id="KW-0533">Nickel</keyword>
<dbReference type="PANTHER" id="PTHR40068">
    <property type="entry name" value="TRANSCRIPTION REPRESSOR NIAR-RELATED"/>
    <property type="match status" value="1"/>
</dbReference>
<evidence type="ECO:0000259" key="2">
    <source>
        <dbReference type="Pfam" id="PF02829"/>
    </source>
</evidence>
<dbReference type="InterPro" id="IPR035922">
    <property type="entry name" value="3H_dom_sf"/>
</dbReference>
<feature type="domain" description="3H" evidence="2">
    <location>
        <begin position="76"/>
        <end position="172"/>
    </location>
</feature>
<feature type="domain" description="Helix-turn-helix type 11" evidence="3">
    <location>
        <begin position="20"/>
        <end position="64"/>
    </location>
</feature>
<feature type="binding site" evidence="1">
    <location>
        <position position="147"/>
    </location>
    <ligand>
        <name>Ni(2+)</name>
        <dbReference type="ChEBI" id="CHEBI:49786"/>
    </ligand>
</feature>
<dbReference type="SUPFAM" id="SSF46785">
    <property type="entry name" value="Winged helix' DNA-binding domain"/>
    <property type="match status" value="1"/>
</dbReference>
<dbReference type="STRING" id="1423729.FC80_GL001309"/>
<dbReference type="InterPro" id="IPR004173">
    <property type="entry name" value="3H_domain"/>
</dbReference>
<feature type="binding site" evidence="1">
    <location>
        <position position="149"/>
    </location>
    <ligand>
        <name>Ni(2+)</name>
        <dbReference type="ChEBI" id="CHEBI:49786"/>
    </ligand>
</feature>
<comment type="caution">
    <text evidence="4">The sequence shown here is derived from an EMBL/GenBank/DDBJ whole genome shotgun (WGS) entry which is preliminary data.</text>
</comment>
<dbReference type="Pfam" id="PF02829">
    <property type="entry name" value="3H"/>
    <property type="match status" value="1"/>
</dbReference>
<evidence type="ECO:0000259" key="3">
    <source>
        <dbReference type="Pfam" id="PF08279"/>
    </source>
</evidence>
<protein>
    <submittedName>
        <fullName evidence="4">YrxA</fullName>
    </submittedName>
</protein>
<dbReference type="AlphaFoldDB" id="A0A0R2CGG0"/>
<evidence type="ECO:0000313" key="4">
    <source>
        <dbReference type="EMBL" id="KRM90405.1"/>
    </source>
</evidence>
<dbReference type="InterPro" id="IPR036388">
    <property type="entry name" value="WH-like_DNA-bd_sf"/>
</dbReference>
<dbReference type="EMBL" id="AYZE01000015">
    <property type="protein sequence ID" value="KRM90405.1"/>
    <property type="molecule type" value="Genomic_DNA"/>
</dbReference>
<evidence type="ECO:0000313" key="5">
    <source>
        <dbReference type="Proteomes" id="UP000051131"/>
    </source>
</evidence>
<name>A0A0R2CGG0_9LACO</name>
<dbReference type="PATRIC" id="fig|1423729.3.peg.1330"/>
<dbReference type="InterPro" id="IPR026043">
    <property type="entry name" value="NadR"/>
</dbReference>
<dbReference type="Proteomes" id="UP000051131">
    <property type="component" value="Unassembled WGS sequence"/>
</dbReference>
<dbReference type="PIRSF" id="PIRSF037847">
    <property type="entry name" value="NiaR"/>
    <property type="match status" value="1"/>
</dbReference>
<feature type="binding site" evidence="1">
    <location>
        <position position="80"/>
    </location>
    <ligand>
        <name>Ni(2+)</name>
        <dbReference type="ChEBI" id="CHEBI:49786"/>
    </ligand>
</feature>
<dbReference type="Gene3D" id="1.10.10.10">
    <property type="entry name" value="Winged helix-like DNA-binding domain superfamily/Winged helix DNA-binding domain"/>
    <property type="match status" value="1"/>
</dbReference>
<reference evidence="4 5" key="1">
    <citation type="journal article" date="2015" name="Genome Announc.">
        <title>Expanding the biotechnology potential of lactobacilli through comparative genomics of 213 strains and associated genera.</title>
        <authorList>
            <person name="Sun Z."/>
            <person name="Harris H.M."/>
            <person name="McCann A."/>
            <person name="Guo C."/>
            <person name="Argimon S."/>
            <person name="Zhang W."/>
            <person name="Yang X."/>
            <person name="Jeffery I.B."/>
            <person name="Cooney J.C."/>
            <person name="Kagawa T.F."/>
            <person name="Liu W."/>
            <person name="Song Y."/>
            <person name="Salvetti E."/>
            <person name="Wrobel A."/>
            <person name="Rasinkangas P."/>
            <person name="Parkhill J."/>
            <person name="Rea M.C."/>
            <person name="O'Sullivan O."/>
            <person name="Ritari J."/>
            <person name="Douillard F.P."/>
            <person name="Paul Ross R."/>
            <person name="Yang R."/>
            <person name="Briner A.E."/>
            <person name="Felis G.E."/>
            <person name="de Vos W.M."/>
            <person name="Barrangou R."/>
            <person name="Klaenhammer T.R."/>
            <person name="Caufield P.W."/>
            <person name="Cui Y."/>
            <person name="Zhang H."/>
            <person name="O'Toole P.W."/>
        </authorList>
    </citation>
    <scope>NUCLEOTIDE SEQUENCE [LARGE SCALE GENOMIC DNA]</scope>
    <source>
        <strain evidence="4 5">DSM 21116</strain>
    </source>
</reference>
<sequence>MGGFLKNNNIQRRLSIKDDLLNSSLISATVLAKKYNVSRQTIVGDIALLRAKGEPITATVNGYKYQLRNSRYHGLIVCQHTIGETRLELETIVNLGGEIEDVIVDHNLYGQIVGSLGIATLQDINDFMSRAENGNHHLLSSLTQGVHLHNIICNNESEFSEIKQALAKINLLYQD</sequence>
<dbReference type="Gene3D" id="3.30.1340.20">
    <property type="entry name" value="3H domain"/>
    <property type="match status" value="1"/>
</dbReference>
<dbReference type="InterPro" id="IPR036390">
    <property type="entry name" value="WH_DNA-bd_sf"/>
</dbReference>
<keyword evidence="5" id="KW-1185">Reference proteome</keyword>
<accession>A0A0R2CGG0</accession>
<dbReference type="Pfam" id="PF08279">
    <property type="entry name" value="HTH_11"/>
    <property type="match status" value="1"/>
</dbReference>
<dbReference type="SUPFAM" id="SSF75500">
    <property type="entry name" value="Putative transcriptional regulator TM1602, C-terminal domain"/>
    <property type="match status" value="1"/>
</dbReference>
<evidence type="ECO:0000256" key="1">
    <source>
        <dbReference type="PIRSR" id="PIRSR037847-1"/>
    </source>
</evidence>
<dbReference type="InterPro" id="IPR013196">
    <property type="entry name" value="HTH_11"/>
</dbReference>
<feature type="binding site" evidence="1">
    <location>
        <position position="88"/>
    </location>
    <ligand>
        <name>Ni(2+)</name>
        <dbReference type="ChEBI" id="CHEBI:49786"/>
    </ligand>
</feature>
<organism evidence="4 5">
    <name type="scientific">Liquorilactobacillus cacaonum DSM 21116</name>
    <dbReference type="NCBI Taxonomy" id="1423729"/>
    <lineage>
        <taxon>Bacteria</taxon>
        <taxon>Bacillati</taxon>
        <taxon>Bacillota</taxon>
        <taxon>Bacilli</taxon>
        <taxon>Lactobacillales</taxon>
        <taxon>Lactobacillaceae</taxon>
        <taxon>Liquorilactobacillus</taxon>
    </lineage>
</organism>
<proteinExistence type="predicted"/>
<keyword evidence="1" id="KW-0479">Metal-binding</keyword>
<gene>
    <name evidence="4" type="ORF">FC80_GL001309</name>
</gene>